<feature type="compositionally biased region" description="Basic residues" evidence="6">
    <location>
        <begin position="105"/>
        <end position="120"/>
    </location>
</feature>
<dbReference type="PANTHER" id="PTHR46462">
    <property type="entry name" value="UPSET, ISOFORM A"/>
    <property type="match status" value="1"/>
</dbReference>
<evidence type="ECO:0000256" key="3">
    <source>
        <dbReference type="ARBA" id="ARBA00022833"/>
    </source>
</evidence>
<evidence type="ECO:0000259" key="7">
    <source>
        <dbReference type="PROSITE" id="PS50016"/>
    </source>
</evidence>
<dbReference type="InterPro" id="IPR019786">
    <property type="entry name" value="Zinc_finger_PHD-type_CS"/>
</dbReference>
<feature type="region of interest" description="Disordered" evidence="6">
    <location>
        <begin position="98"/>
        <end position="227"/>
    </location>
</feature>
<dbReference type="EMBL" id="ML120363">
    <property type="protein sequence ID" value="RPB03249.1"/>
    <property type="molecule type" value="Genomic_DNA"/>
</dbReference>
<dbReference type="STRING" id="1336337.A0A3N4K1L5"/>
<keyword evidence="4" id="KW-0156">Chromatin regulator</keyword>
<feature type="compositionally biased region" description="Polar residues" evidence="6">
    <location>
        <begin position="149"/>
        <end position="158"/>
    </location>
</feature>
<feature type="region of interest" description="Disordered" evidence="6">
    <location>
        <begin position="1"/>
        <end position="31"/>
    </location>
</feature>
<evidence type="ECO:0000256" key="4">
    <source>
        <dbReference type="ARBA" id="ARBA00022853"/>
    </source>
</evidence>
<dbReference type="InterPro" id="IPR001965">
    <property type="entry name" value="Znf_PHD"/>
</dbReference>
<dbReference type="GO" id="GO:0006355">
    <property type="term" value="P:regulation of DNA-templated transcription"/>
    <property type="evidence" value="ECO:0007669"/>
    <property type="project" value="TreeGrafter"/>
</dbReference>
<accession>A0A3N4K1L5</accession>
<dbReference type="Pfam" id="PF20826">
    <property type="entry name" value="PHD_5"/>
    <property type="match status" value="1"/>
</dbReference>
<dbReference type="InterPro" id="IPR011011">
    <property type="entry name" value="Znf_FYVE_PHD"/>
</dbReference>
<keyword evidence="2 5" id="KW-0863">Zinc-finger</keyword>
<sequence length="841" mass="90627">MTENPTISSTPGPSQPHSLANSTTTPEGAADTSGEISCICGISDDDGYTICCDKCDTWQHIVCVQLDKDNLPNKYYCPTCSPRILDVQKAKDIQRQRIEEDQAKRSHKKKRPIGASHRKKELTNGTNGITPGKVPPSTEKTGVQGPGKSLSQKEMQQPSRKRGHRASAQPNNGGLSSSTTHHTILLDVPNTNVPPEPPSARNGETESDTDPEKPTRNLREGFTDLGNSPNKYTDADLAVWIQQLTYKMGDCACLGGKECLVNQIKNMVDSETVTGKIPNGNGNSRKQRKTNTSTEPTVGSKRPTPDRQSVPLKKEEDGESRSVSPPLSRGKPRSRDPSMPQDVAVEKGEMTGREARKFKDVLSRIEKQQQEEQQPQVAKRRKRNSTVSLTPGTSSLHSPGIDTKDWTKGADSRSGLNHGFAEYSVTDAGVGRRASDSPTSSDERINRRTASSSPVGQSAQGSYTPKHASKTIIRPVRPQYEDRAMQTDPVREEIPWWSPAAVKTPPKPPRLPLRKRLMQSLLRDREESAAAVSEDKKRKLDAVSEDPENTPSPKVPKISNCGSARSRKSSPSPDLKQSPDVPSPTATSPIADTSLLPGQALITPDMSVTMVDASDTKSPSSPRPPGPALADLFSADSDKPPSTQSSPTQERPSSEKAQVNLPQDKPRVNGYRNHSLQVQLPPGLGTVNGSSTLAFQSSLSPAPNSVSIQSPLTIFPNYVNLSVSALNSNVVNPSPTRTKKLSLQDYGKRKHKADPVEKSDEKSSVKATNEGPATLTSLSKPPVVPLVGEPASIADPTPSTLPVVAAPPPPAINSSKLATEPVRIPPAPKEQRVTSLSSSVR</sequence>
<dbReference type="PROSITE" id="PS50016">
    <property type="entry name" value="ZF_PHD_2"/>
    <property type="match status" value="1"/>
</dbReference>
<feature type="compositionally biased region" description="Polar residues" evidence="6">
    <location>
        <begin position="168"/>
        <end position="182"/>
    </location>
</feature>
<keyword evidence="1" id="KW-0479">Metal-binding</keyword>
<name>A0A3N4K1L5_9PEZI</name>
<dbReference type="GO" id="GO:0070210">
    <property type="term" value="C:Rpd3L-Expanded complex"/>
    <property type="evidence" value="ECO:0007669"/>
    <property type="project" value="TreeGrafter"/>
</dbReference>
<dbReference type="Gene3D" id="3.30.40.10">
    <property type="entry name" value="Zinc/RING finger domain, C3HC4 (zinc finger)"/>
    <property type="match status" value="1"/>
</dbReference>
<dbReference type="OrthoDB" id="20872at2759"/>
<evidence type="ECO:0000256" key="1">
    <source>
        <dbReference type="ARBA" id="ARBA00022723"/>
    </source>
</evidence>
<evidence type="ECO:0000256" key="2">
    <source>
        <dbReference type="ARBA" id="ARBA00022771"/>
    </source>
</evidence>
<feature type="compositionally biased region" description="Basic and acidic residues" evidence="6">
    <location>
        <begin position="479"/>
        <end position="494"/>
    </location>
</feature>
<feature type="compositionally biased region" description="Polar residues" evidence="6">
    <location>
        <begin position="385"/>
        <end position="397"/>
    </location>
</feature>
<feature type="domain" description="PHD-type" evidence="7">
    <location>
        <begin position="35"/>
        <end position="83"/>
    </location>
</feature>
<proteinExistence type="predicted"/>
<feature type="region of interest" description="Disordered" evidence="6">
    <location>
        <begin position="272"/>
        <end position="690"/>
    </location>
</feature>
<evidence type="ECO:0000313" key="8">
    <source>
        <dbReference type="EMBL" id="RPB03249.1"/>
    </source>
</evidence>
<feature type="compositionally biased region" description="Basic and acidic residues" evidence="6">
    <location>
        <begin position="210"/>
        <end position="222"/>
    </location>
</feature>
<dbReference type="GO" id="GO:0034967">
    <property type="term" value="C:Set3 complex"/>
    <property type="evidence" value="ECO:0007669"/>
    <property type="project" value="TreeGrafter"/>
</dbReference>
<dbReference type="InterPro" id="IPR013083">
    <property type="entry name" value="Znf_RING/FYVE/PHD"/>
</dbReference>
<feature type="compositionally biased region" description="Basic and acidic residues" evidence="6">
    <location>
        <begin position="522"/>
        <end position="542"/>
    </location>
</feature>
<protein>
    <recommendedName>
        <fullName evidence="7">PHD-type domain-containing protein</fullName>
    </recommendedName>
</protein>
<feature type="compositionally biased region" description="Polar residues" evidence="6">
    <location>
        <begin position="1"/>
        <end position="26"/>
    </location>
</feature>
<dbReference type="SUPFAM" id="SSF57903">
    <property type="entry name" value="FYVE/PHD zinc finger"/>
    <property type="match status" value="1"/>
</dbReference>
<feature type="compositionally biased region" description="Polar residues" evidence="6">
    <location>
        <begin position="640"/>
        <end position="661"/>
    </location>
</feature>
<feature type="compositionally biased region" description="Polar residues" evidence="6">
    <location>
        <begin position="448"/>
        <end position="463"/>
    </location>
</feature>
<dbReference type="CDD" id="cd15550">
    <property type="entry name" value="PHD_MLL5"/>
    <property type="match status" value="1"/>
</dbReference>
<evidence type="ECO:0000256" key="5">
    <source>
        <dbReference type="PROSITE-ProRule" id="PRU00146"/>
    </source>
</evidence>
<evidence type="ECO:0000256" key="6">
    <source>
        <dbReference type="SAM" id="MobiDB-lite"/>
    </source>
</evidence>
<dbReference type="Proteomes" id="UP000276215">
    <property type="component" value="Unassembled WGS sequence"/>
</dbReference>
<dbReference type="PROSITE" id="PS01359">
    <property type="entry name" value="ZF_PHD_1"/>
    <property type="match status" value="1"/>
</dbReference>
<keyword evidence="9" id="KW-1185">Reference proteome</keyword>
<dbReference type="AlphaFoldDB" id="A0A3N4K1L5"/>
<feature type="compositionally biased region" description="Polar residues" evidence="6">
    <location>
        <begin position="280"/>
        <end position="297"/>
    </location>
</feature>
<feature type="compositionally biased region" description="Basic and acidic residues" evidence="6">
    <location>
        <begin position="344"/>
        <end position="370"/>
    </location>
</feature>
<dbReference type="SMART" id="SM00249">
    <property type="entry name" value="PHD"/>
    <property type="match status" value="1"/>
</dbReference>
<feature type="compositionally biased region" description="Basic and acidic residues" evidence="6">
    <location>
        <begin position="402"/>
        <end position="411"/>
    </location>
</feature>
<reference evidence="8 9" key="1">
    <citation type="journal article" date="2018" name="Nat. Ecol. Evol.">
        <title>Pezizomycetes genomes reveal the molecular basis of ectomycorrhizal truffle lifestyle.</title>
        <authorList>
            <person name="Murat C."/>
            <person name="Payen T."/>
            <person name="Noel B."/>
            <person name="Kuo A."/>
            <person name="Morin E."/>
            <person name="Chen J."/>
            <person name="Kohler A."/>
            <person name="Krizsan K."/>
            <person name="Balestrini R."/>
            <person name="Da Silva C."/>
            <person name="Montanini B."/>
            <person name="Hainaut M."/>
            <person name="Levati E."/>
            <person name="Barry K.W."/>
            <person name="Belfiori B."/>
            <person name="Cichocki N."/>
            <person name="Clum A."/>
            <person name="Dockter R.B."/>
            <person name="Fauchery L."/>
            <person name="Guy J."/>
            <person name="Iotti M."/>
            <person name="Le Tacon F."/>
            <person name="Lindquist E.A."/>
            <person name="Lipzen A."/>
            <person name="Malagnac F."/>
            <person name="Mello A."/>
            <person name="Molinier V."/>
            <person name="Miyauchi S."/>
            <person name="Poulain J."/>
            <person name="Riccioni C."/>
            <person name="Rubini A."/>
            <person name="Sitrit Y."/>
            <person name="Splivallo R."/>
            <person name="Traeger S."/>
            <person name="Wang M."/>
            <person name="Zifcakova L."/>
            <person name="Wipf D."/>
            <person name="Zambonelli A."/>
            <person name="Paolocci F."/>
            <person name="Nowrousian M."/>
            <person name="Ottonello S."/>
            <person name="Baldrian P."/>
            <person name="Spatafora J.W."/>
            <person name="Henrissat B."/>
            <person name="Nagy L.G."/>
            <person name="Aury J.M."/>
            <person name="Wincker P."/>
            <person name="Grigoriev I.V."/>
            <person name="Bonfante P."/>
            <person name="Martin F.M."/>
        </authorList>
    </citation>
    <scope>NUCLEOTIDE SEQUENCE [LARGE SCALE GENOMIC DNA]</scope>
    <source>
        <strain evidence="8 9">120613-1</strain>
    </source>
</reference>
<dbReference type="InterPro" id="IPR019787">
    <property type="entry name" value="Znf_PHD-finger"/>
</dbReference>
<organism evidence="8 9">
    <name type="scientific">Choiromyces venosus 120613-1</name>
    <dbReference type="NCBI Taxonomy" id="1336337"/>
    <lineage>
        <taxon>Eukaryota</taxon>
        <taxon>Fungi</taxon>
        <taxon>Dikarya</taxon>
        <taxon>Ascomycota</taxon>
        <taxon>Pezizomycotina</taxon>
        <taxon>Pezizomycetes</taxon>
        <taxon>Pezizales</taxon>
        <taxon>Tuberaceae</taxon>
        <taxon>Choiromyces</taxon>
    </lineage>
</organism>
<dbReference type="GO" id="GO:0006325">
    <property type="term" value="P:chromatin organization"/>
    <property type="evidence" value="ECO:0007669"/>
    <property type="project" value="UniProtKB-KW"/>
</dbReference>
<dbReference type="PANTHER" id="PTHR46462:SF3">
    <property type="entry name" value="UPSET, ISOFORM A"/>
    <property type="match status" value="1"/>
</dbReference>
<feature type="compositionally biased region" description="Basic and acidic residues" evidence="6">
    <location>
        <begin position="753"/>
        <end position="764"/>
    </location>
</feature>
<gene>
    <name evidence="8" type="ORF">L873DRAFT_1670220</name>
</gene>
<evidence type="ECO:0000313" key="9">
    <source>
        <dbReference type="Proteomes" id="UP000276215"/>
    </source>
</evidence>
<feature type="region of interest" description="Disordered" evidence="6">
    <location>
        <begin position="728"/>
        <end position="841"/>
    </location>
</feature>
<keyword evidence="3" id="KW-0862">Zinc</keyword>
<dbReference type="GO" id="GO:0008270">
    <property type="term" value="F:zinc ion binding"/>
    <property type="evidence" value="ECO:0007669"/>
    <property type="project" value="UniProtKB-KW"/>
</dbReference>